<dbReference type="CDD" id="cd00075">
    <property type="entry name" value="HATPase"/>
    <property type="match status" value="1"/>
</dbReference>
<protein>
    <recommendedName>
        <fullName evidence="2">histidine kinase</fullName>
        <ecNumber evidence="2">2.7.13.3</ecNumber>
    </recommendedName>
</protein>
<dbReference type="Gene3D" id="3.40.50.2300">
    <property type="match status" value="1"/>
</dbReference>
<dbReference type="InterPro" id="IPR036890">
    <property type="entry name" value="HATPase_C_sf"/>
</dbReference>
<evidence type="ECO:0000256" key="10">
    <source>
        <dbReference type="ARBA" id="ARBA00023163"/>
    </source>
</evidence>
<evidence type="ECO:0000256" key="1">
    <source>
        <dbReference type="ARBA" id="ARBA00000085"/>
    </source>
</evidence>
<organism evidence="15 16">
    <name type="scientific">Persicobacter diffluens</name>
    <dbReference type="NCBI Taxonomy" id="981"/>
    <lineage>
        <taxon>Bacteria</taxon>
        <taxon>Pseudomonadati</taxon>
        <taxon>Bacteroidota</taxon>
        <taxon>Cytophagia</taxon>
        <taxon>Cytophagales</taxon>
        <taxon>Persicobacteraceae</taxon>
        <taxon>Persicobacter</taxon>
    </lineage>
</organism>
<dbReference type="EMBL" id="BQKE01000005">
    <property type="protein sequence ID" value="GJM64346.1"/>
    <property type="molecule type" value="Genomic_DNA"/>
</dbReference>
<dbReference type="InterPro" id="IPR018060">
    <property type="entry name" value="HTH_AraC"/>
</dbReference>
<dbReference type="InterPro" id="IPR015943">
    <property type="entry name" value="WD40/YVTN_repeat-like_dom_sf"/>
</dbReference>
<dbReference type="SUPFAM" id="SSF55781">
    <property type="entry name" value="GAF domain-like"/>
    <property type="match status" value="1"/>
</dbReference>
<sequence>MRRCILTLFFWVSLIFSYAQSIRYEKILEEATYKIQRANKILQDKLGYVWIASSNRLHQYDGYKLRTFEYLPNDPDGIHGSWITNMVNDSQGRIWIQYATGGMDCYDPVTDSFTFITEADGISTKHLSQNDQSLLETKDGNIWLCTNKGLNLFTVNGEIRHYLKSAKGLPTNVVNCLMEDSAGLLWIGTEQGLTCFDREKDELRNFNDDPRNAPFSQTDIAKIYEDSRGDLWVAGAYNGVMNITLNKKGFPINAKAYRFHPLKDHDDILFIQEVENVVYIGTNTGLYAKAHHQANFQELWSGIAENFVVDNAQRIWVSGRPNTNILLVKKGKVLEHLSLDQDHPYNDRIMSMTLLEDNNILIGTEWKGIYKINVDQKPFYTIPHFYSNAKLDLTHIYSITNQGDLLWLATQKGLTSFNLKSQERKDFFSDRGSISVITKSWDGGLWIGLFNGKLFKYYPETGEEIAYQNDPAQPHYFEGWSVRDIKEDEEGNLWVSAHNHGLFFLKKGSDHFEKYTEEGKPGYRLLTNRTLQILLSSDGDVYVGSVMGLNKLNPRSGEISVYSYDENQQQEGGIQSNYIRMLYEDQKQRIWVGTSSGLHLLDSKTGQFTLYDESDGLTENSVKAIFEDRNGQFWITTDYGISLFNEKENKWQSFYKEDGLHDNHFYTNSMWYDQEKAFIYFGGREGLTYFDPTKIVNNENEAVARISGLKINGQKVGVYDTLKSGFIMNKTINFIDKIVLNHDETLLEFILSSIHFASPLKNQIEYRIAAVDPQWRKATDSHLALYNSLPAGNHTLMVRVSNNDGLWSEEMATMEIVVLAPWWESWWFRCGVMIILGIIVLVYFRYKKYKQLINERFLKSEVEKQTKALKASNDELLVRQNEIIKSHQEIDRQREDLLEKNQRIELLQSFGYKITSSIDINVIFDQLSQELSELIGADRLMLGHLNYENNTIEFWGRDQESGAIIKEIVSRTEISRLSVYAVQLNEALLVDNIGKEAAVRLSAPDQKYEQLDWSGIYQPLSMKGRKTIGILVAQNTQPNQFTAEHVELLKHMGNFITIAMENAISYEQIQLQADSLKELSQKNDRFFTEISHELKTPLSLILSPVQELLRSSKEFSLNEKNVLTLIEKNAKRLQRLVTQILEIKRAEVGMSKLQVSENDYVEVVSSIVSSFQWMAKEKEISLNLETQVEGAHSIFDLDKVEKIFFNLINNAIKYTYKKGKVTIMMNTISQQDRSYIVIEVKDNGMGIPAHDVDKVFDRYYRSELVDVGQNGTGIGLSLVKHLVELHHGSISVSSNADNGAQDRGTVFTVTLPIEHNVSVSCAVQDATLPNFEIEDLKPVSLENKQDHLPTSENKQKVLIVEDNEELRNYLKSCLQHMWDIKVAGDGYEGLQVAKTEAPDLIISDVMMPRMDGFKLCKALKEDAATAAIPVVFLTAKGDTDAVNEGYQLGVVDYMQKPFDINIIKKKIENILNVNLGIKEKVSQNNSINIDVLSDSSDDQKFMREVVKVLEDHVSDPQLDVSFLTEKLGLSRTVLYEKLRGISGMSINEFIKHYRMQLAIKILKEKNVNVTDIATFVGFSDAKYFSKCFKREFGETPKSFTLRQHSRKSEKVELV</sequence>
<dbReference type="Pfam" id="PF12833">
    <property type="entry name" value="HTH_18"/>
    <property type="match status" value="1"/>
</dbReference>
<dbReference type="SUPFAM" id="SSF52172">
    <property type="entry name" value="CheY-like"/>
    <property type="match status" value="1"/>
</dbReference>
<feature type="domain" description="HTH araC/xylS-type" evidence="12">
    <location>
        <begin position="1503"/>
        <end position="1602"/>
    </location>
</feature>
<dbReference type="Gene3D" id="3.30.565.10">
    <property type="entry name" value="Histidine kinase-like ATPase, C-terminal domain"/>
    <property type="match status" value="1"/>
</dbReference>
<dbReference type="Gene3D" id="2.130.10.10">
    <property type="entry name" value="YVTN repeat-like/Quinoprotein amine dehydrogenase"/>
    <property type="match status" value="2"/>
</dbReference>
<evidence type="ECO:0000256" key="3">
    <source>
        <dbReference type="ARBA" id="ARBA00022553"/>
    </source>
</evidence>
<evidence type="ECO:0000256" key="2">
    <source>
        <dbReference type="ARBA" id="ARBA00012438"/>
    </source>
</evidence>
<evidence type="ECO:0000259" key="14">
    <source>
        <dbReference type="PROSITE" id="PS50110"/>
    </source>
</evidence>
<keyword evidence="3 11" id="KW-0597">Phosphoprotein</keyword>
<evidence type="ECO:0000256" key="7">
    <source>
        <dbReference type="ARBA" id="ARBA00022840"/>
    </source>
</evidence>
<feature type="domain" description="Histidine kinase" evidence="13">
    <location>
        <begin position="1089"/>
        <end position="1315"/>
    </location>
</feature>
<dbReference type="Gene3D" id="1.10.287.130">
    <property type="match status" value="1"/>
</dbReference>
<gene>
    <name evidence="15" type="ORF">PEDI_48980</name>
</gene>
<dbReference type="SUPFAM" id="SSF50998">
    <property type="entry name" value="Quinoprotein alcohol dehydrogenase-like"/>
    <property type="match status" value="1"/>
</dbReference>
<dbReference type="InterPro" id="IPR011006">
    <property type="entry name" value="CheY-like_superfamily"/>
</dbReference>
<dbReference type="PANTHER" id="PTHR43547">
    <property type="entry name" value="TWO-COMPONENT HISTIDINE KINASE"/>
    <property type="match status" value="1"/>
</dbReference>
<comment type="caution">
    <text evidence="15">The sequence shown here is derived from an EMBL/GenBank/DDBJ whole genome shotgun (WGS) entry which is preliminary data.</text>
</comment>
<dbReference type="InterPro" id="IPR009057">
    <property type="entry name" value="Homeodomain-like_sf"/>
</dbReference>
<dbReference type="InterPro" id="IPR005467">
    <property type="entry name" value="His_kinase_dom"/>
</dbReference>
<dbReference type="InterPro" id="IPR011123">
    <property type="entry name" value="Y_Y_Y"/>
</dbReference>
<keyword evidence="5" id="KW-0547">Nucleotide-binding</keyword>
<dbReference type="InterPro" id="IPR036097">
    <property type="entry name" value="HisK_dim/P_sf"/>
</dbReference>
<dbReference type="SMART" id="SM00342">
    <property type="entry name" value="HTH_ARAC"/>
    <property type="match status" value="1"/>
</dbReference>
<keyword evidence="7" id="KW-0067">ATP-binding</keyword>
<evidence type="ECO:0000259" key="13">
    <source>
        <dbReference type="PROSITE" id="PS50109"/>
    </source>
</evidence>
<keyword evidence="6" id="KW-0418">Kinase</keyword>
<name>A0AAN5APH9_9BACT</name>
<evidence type="ECO:0000256" key="5">
    <source>
        <dbReference type="ARBA" id="ARBA00022741"/>
    </source>
</evidence>
<dbReference type="InterPro" id="IPR003594">
    <property type="entry name" value="HATPase_dom"/>
</dbReference>
<keyword evidence="9" id="KW-0805">Transcription regulation</keyword>
<dbReference type="SMART" id="SM00448">
    <property type="entry name" value="REC"/>
    <property type="match status" value="1"/>
</dbReference>
<keyword evidence="8" id="KW-0902">Two-component regulatory system</keyword>
<dbReference type="PANTHER" id="PTHR43547:SF2">
    <property type="entry name" value="HYBRID SIGNAL TRANSDUCTION HISTIDINE KINASE C"/>
    <property type="match status" value="1"/>
</dbReference>
<dbReference type="PRINTS" id="PR00344">
    <property type="entry name" value="BCTRLSENSOR"/>
</dbReference>
<dbReference type="InterPro" id="IPR011110">
    <property type="entry name" value="Reg_prop"/>
</dbReference>
<dbReference type="GO" id="GO:0000155">
    <property type="term" value="F:phosphorelay sensor kinase activity"/>
    <property type="evidence" value="ECO:0007669"/>
    <property type="project" value="InterPro"/>
</dbReference>
<dbReference type="Pfam" id="PF02518">
    <property type="entry name" value="HATPase_c"/>
    <property type="match status" value="1"/>
</dbReference>
<comment type="catalytic activity">
    <reaction evidence="1">
        <text>ATP + protein L-histidine = ADP + protein N-phospho-L-histidine.</text>
        <dbReference type="EC" id="2.7.13.3"/>
    </reaction>
</comment>
<dbReference type="CDD" id="cd00082">
    <property type="entry name" value="HisKA"/>
    <property type="match status" value="1"/>
</dbReference>
<dbReference type="EC" id="2.7.13.3" evidence="2"/>
<dbReference type="Pfam" id="PF07494">
    <property type="entry name" value="Reg_prop"/>
    <property type="match status" value="3"/>
</dbReference>
<keyword evidence="16" id="KW-1185">Reference proteome</keyword>
<dbReference type="PROSITE" id="PS50110">
    <property type="entry name" value="RESPONSE_REGULATORY"/>
    <property type="match status" value="1"/>
</dbReference>
<dbReference type="GO" id="GO:0003700">
    <property type="term" value="F:DNA-binding transcription factor activity"/>
    <property type="evidence" value="ECO:0007669"/>
    <property type="project" value="InterPro"/>
</dbReference>
<dbReference type="Gene3D" id="2.60.40.10">
    <property type="entry name" value="Immunoglobulins"/>
    <property type="match status" value="1"/>
</dbReference>
<dbReference type="InterPro" id="IPR029016">
    <property type="entry name" value="GAF-like_dom_sf"/>
</dbReference>
<dbReference type="SUPFAM" id="SSF47384">
    <property type="entry name" value="Homodimeric domain of signal transducing histidine kinase"/>
    <property type="match status" value="1"/>
</dbReference>
<evidence type="ECO:0000256" key="6">
    <source>
        <dbReference type="ARBA" id="ARBA00022777"/>
    </source>
</evidence>
<keyword evidence="4" id="KW-0808">Transferase</keyword>
<evidence type="ECO:0000259" key="12">
    <source>
        <dbReference type="PROSITE" id="PS01124"/>
    </source>
</evidence>
<keyword evidence="10" id="KW-0804">Transcription</keyword>
<dbReference type="SUPFAM" id="SSF46689">
    <property type="entry name" value="Homeodomain-like"/>
    <property type="match status" value="1"/>
</dbReference>
<evidence type="ECO:0000313" key="15">
    <source>
        <dbReference type="EMBL" id="GJM64346.1"/>
    </source>
</evidence>
<dbReference type="RefSeq" id="WP_338239412.1">
    <property type="nucleotide sequence ID" value="NZ_BQKE01000005.1"/>
</dbReference>
<accession>A0AAN5APH9</accession>
<evidence type="ECO:0000256" key="8">
    <source>
        <dbReference type="ARBA" id="ARBA00023012"/>
    </source>
</evidence>
<dbReference type="InterPro" id="IPR004358">
    <property type="entry name" value="Sig_transdc_His_kin-like_C"/>
</dbReference>
<dbReference type="Gene3D" id="1.10.10.60">
    <property type="entry name" value="Homeodomain-like"/>
    <property type="match status" value="1"/>
</dbReference>
<dbReference type="SMART" id="SM00065">
    <property type="entry name" value="GAF"/>
    <property type="match status" value="1"/>
</dbReference>
<evidence type="ECO:0000256" key="9">
    <source>
        <dbReference type="ARBA" id="ARBA00023015"/>
    </source>
</evidence>
<dbReference type="Pfam" id="PF07495">
    <property type="entry name" value="Y_Y_Y"/>
    <property type="match status" value="1"/>
</dbReference>
<dbReference type="SUPFAM" id="SSF55874">
    <property type="entry name" value="ATPase domain of HSP90 chaperone/DNA topoisomerase II/histidine kinase"/>
    <property type="match status" value="1"/>
</dbReference>
<dbReference type="PROSITE" id="PS50109">
    <property type="entry name" value="HIS_KIN"/>
    <property type="match status" value="1"/>
</dbReference>
<proteinExistence type="predicted"/>
<dbReference type="FunFam" id="3.30.565.10:FF:000037">
    <property type="entry name" value="Hybrid sensor histidine kinase/response regulator"/>
    <property type="match status" value="1"/>
</dbReference>
<evidence type="ECO:0000313" key="16">
    <source>
        <dbReference type="Proteomes" id="UP001310022"/>
    </source>
</evidence>
<dbReference type="SUPFAM" id="SSF63829">
    <property type="entry name" value="Calcium-dependent phosphotriesterase"/>
    <property type="match status" value="2"/>
</dbReference>
<dbReference type="InterPro" id="IPR003018">
    <property type="entry name" value="GAF"/>
</dbReference>
<feature type="domain" description="Response regulatory" evidence="14">
    <location>
        <begin position="1356"/>
        <end position="1471"/>
    </location>
</feature>
<dbReference type="InterPro" id="IPR013783">
    <property type="entry name" value="Ig-like_fold"/>
</dbReference>
<dbReference type="InterPro" id="IPR011047">
    <property type="entry name" value="Quinoprotein_ADH-like_sf"/>
</dbReference>
<dbReference type="SMART" id="SM00387">
    <property type="entry name" value="HATPase_c"/>
    <property type="match status" value="1"/>
</dbReference>
<dbReference type="InterPro" id="IPR001789">
    <property type="entry name" value="Sig_transdc_resp-reg_receiver"/>
</dbReference>
<evidence type="ECO:0000256" key="4">
    <source>
        <dbReference type="ARBA" id="ARBA00022679"/>
    </source>
</evidence>
<dbReference type="Pfam" id="PF00512">
    <property type="entry name" value="HisKA"/>
    <property type="match status" value="1"/>
</dbReference>
<dbReference type="Pfam" id="PF13185">
    <property type="entry name" value="GAF_2"/>
    <property type="match status" value="1"/>
</dbReference>
<dbReference type="Pfam" id="PF00072">
    <property type="entry name" value="Response_reg"/>
    <property type="match status" value="1"/>
</dbReference>
<dbReference type="InterPro" id="IPR003661">
    <property type="entry name" value="HisK_dim/P_dom"/>
</dbReference>
<dbReference type="SMART" id="SM00388">
    <property type="entry name" value="HisKA"/>
    <property type="match status" value="1"/>
</dbReference>
<dbReference type="Proteomes" id="UP001310022">
    <property type="component" value="Unassembled WGS sequence"/>
</dbReference>
<evidence type="ECO:0000256" key="11">
    <source>
        <dbReference type="PROSITE-ProRule" id="PRU00169"/>
    </source>
</evidence>
<feature type="modified residue" description="4-aspartylphosphate" evidence="11">
    <location>
        <position position="1404"/>
    </location>
</feature>
<dbReference type="GO" id="GO:0043565">
    <property type="term" value="F:sequence-specific DNA binding"/>
    <property type="evidence" value="ECO:0007669"/>
    <property type="project" value="InterPro"/>
</dbReference>
<dbReference type="Gene3D" id="3.30.450.40">
    <property type="match status" value="1"/>
</dbReference>
<reference evidence="15 16" key="1">
    <citation type="submission" date="2021-12" db="EMBL/GenBank/DDBJ databases">
        <title>Genome sequencing of bacteria with rrn-lacking chromosome and rrn-plasmid.</title>
        <authorList>
            <person name="Anda M."/>
            <person name="Iwasaki W."/>
        </authorList>
    </citation>
    <scope>NUCLEOTIDE SEQUENCE [LARGE SCALE GENOMIC DNA]</scope>
    <source>
        <strain evidence="15 16">NBRC 15940</strain>
    </source>
</reference>
<dbReference type="PROSITE" id="PS01124">
    <property type="entry name" value="HTH_ARAC_FAMILY_2"/>
    <property type="match status" value="1"/>
</dbReference>
<dbReference type="GO" id="GO:0005524">
    <property type="term" value="F:ATP binding"/>
    <property type="evidence" value="ECO:0007669"/>
    <property type="project" value="UniProtKB-KW"/>
</dbReference>